<gene>
    <name evidence="1" type="ORF">AVEN_29427_1</name>
</gene>
<comment type="caution">
    <text evidence="1">The sequence shown here is derived from an EMBL/GenBank/DDBJ whole genome shotgun (WGS) entry which is preliminary data.</text>
</comment>
<keyword evidence="2" id="KW-1185">Reference proteome</keyword>
<evidence type="ECO:0000313" key="2">
    <source>
        <dbReference type="Proteomes" id="UP000499080"/>
    </source>
</evidence>
<proteinExistence type="predicted"/>
<dbReference type="EMBL" id="BGPR01000272">
    <property type="protein sequence ID" value="GBM09574.1"/>
    <property type="molecule type" value="Genomic_DNA"/>
</dbReference>
<dbReference type="AlphaFoldDB" id="A0A4Y2D0S7"/>
<dbReference type="Proteomes" id="UP000499080">
    <property type="component" value="Unassembled WGS sequence"/>
</dbReference>
<accession>A0A4Y2D0S7</accession>
<protein>
    <submittedName>
        <fullName evidence="1">Uncharacterized protein</fullName>
    </submittedName>
</protein>
<organism evidence="1 2">
    <name type="scientific">Araneus ventricosus</name>
    <name type="common">Orbweaver spider</name>
    <name type="synonym">Epeira ventricosa</name>
    <dbReference type="NCBI Taxonomy" id="182803"/>
    <lineage>
        <taxon>Eukaryota</taxon>
        <taxon>Metazoa</taxon>
        <taxon>Ecdysozoa</taxon>
        <taxon>Arthropoda</taxon>
        <taxon>Chelicerata</taxon>
        <taxon>Arachnida</taxon>
        <taxon>Araneae</taxon>
        <taxon>Araneomorphae</taxon>
        <taxon>Entelegynae</taxon>
        <taxon>Araneoidea</taxon>
        <taxon>Araneidae</taxon>
        <taxon>Araneus</taxon>
    </lineage>
</organism>
<name>A0A4Y2D0S7_ARAVE</name>
<evidence type="ECO:0000313" key="1">
    <source>
        <dbReference type="EMBL" id="GBM09574.1"/>
    </source>
</evidence>
<sequence length="96" mass="11043">MHRYTPMKMNGQEIPPNCPVNALRSTPEATRVNSSVRMAKRDGAAHGGPVMRGELTTRRHLLGLTHPFRRFVCSCFLEQSIRSSIIIERQLLLWWK</sequence>
<reference evidence="1 2" key="1">
    <citation type="journal article" date="2019" name="Sci. Rep.">
        <title>Orb-weaving spider Araneus ventricosus genome elucidates the spidroin gene catalogue.</title>
        <authorList>
            <person name="Kono N."/>
            <person name="Nakamura H."/>
            <person name="Ohtoshi R."/>
            <person name="Moran D.A.P."/>
            <person name="Shinohara A."/>
            <person name="Yoshida Y."/>
            <person name="Fujiwara M."/>
            <person name="Mori M."/>
            <person name="Tomita M."/>
            <person name="Arakawa K."/>
        </authorList>
    </citation>
    <scope>NUCLEOTIDE SEQUENCE [LARGE SCALE GENOMIC DNA]</scope>
</reference>